<dbReference type="AlphaFoldDB" id="A0A1S3HA97"/>
<gene>
    <name evidence="2" type="primary">LOC106153518</name>
</gene>
<sequence>MVQWTNALVDTDPGVPPVYNPFWPLVWTPHLDSLVEDRDFPFPVGLVYTGVYTFAGGHVKRGFRTNDVPQTVPTIEFDGQMVPYHDTAQKSYSHIEIPFFQNADWSSYLPGFTFTLGFCVDPGSPPDAALITNADCNFTASVELTLRGGNTLEAMVRTQGGPEDKISLPLPAPRPSGCYFAGFSYTRATNQMLLWLDDGSSITGTASGPPRKINQNPLFFGYSCYGYPDTSPPRALDGAMAAIHIWGDRAMNIAEMNNECLLAGFCPV</sequence>
<protein>
    <submittedName>
        <fullName evidence="2">Uncharacterized protein LOC106153518</fullName>
    </submittedName>
</protein>
<dbReference type="Gene3D" id="2.60.120.200">
    <property type="match status" value="1"/>
</dbReference>
<dbReference type="Proteomes" id="UP000085678">
    <property type="component" value="Unplaced"/>
</dbReference>
<evidence type="ECO:0000313" key="1">
    <source>
        <dbReference type="Proteomes" id="UP000085678"/>
    </source>
</evidence>
<dbReference type="InParanoid" id="A0A1S3HA97"/>
<accession>A0A1S3HA97</accession>
<dbReference type="InterPro" id="IPR013320">
    <property type="entry name" value="ConA-like_dom_sf"/>
</dbReference>
<dbReference type="KEGG" id="lak:106153518"/>
<organism evidence="1 2">
    <name type="scientific">Lingula anatina</name>
    <name type="common">Brachiopod</name>
    <name type="synonym">Lingula unguis</name>
    <dbReference type="NCBI Taxonomy" id="7574"/>
    <lineage>
        <taxon>Eukaryota</taxon>
        <taxon>Metazoa</taxon>
        <taxon>Spiralia</taxon>
        <taxon>Lophotrochozoa</taxon>
        <taxon>Brachiopoda</taxon>
        <taxon>Linguliformea</taxon>
        <taxon>Lingulata</taxon>
        <taxon>Lingulida</taxon>
        <taxon>Linguloidea</taxon>
        <taxon>Lingulidae</taxon>
        <taxon>Lingula</taxon>
    </lineage>
</organism>
<reference evidence="2" key="1">
    <citation type="submission" date="2025-08" db="UniProtKB">
        <authorList>
            <consortium name="RefSeq"/>
        </authorList>
    </citation>
    <scope>IDENTIFICATION</scope>
    <source>
        <tissue evidence="2">Gonads</tissue>
    </source>
</reference>
<keyword evidence="1" id="KW-1185">Reference proteome</keyword>
<dbReference type="RefSeq" id="XP_013382947.1">
    <property type="nucleotide sequence ID" value="XM_013527493.1"/>
</dbReference>
<dbReference type="SUPFAM" id="SSF49899">
    <property type="entry name" value="Concanavalin A-like lectins/glucanases"/>
    <property type="match status" value="1"/>
</dbReference>
<proteinExistence type="predicted"/>
<name>A0A1S3HA97_LINAN</name>
<dbReference type="GeneID" id="106153518"/>
<evidence type="ECO:0000313" key="2">
    <source>
        <dbReference type="RefSeq" id="XP_013382947.1"/>
    </source>
</evidence>